<dbReference type="Pfam" id="PF22366">
    <property type="entry name" value="NDH2_C"/>
    <property type="match status" value="1"/>
</dbReference>
<dbReference type="InterPro" id="IPR045024">
    <property type="entry name" value="NDH-2"/>
</dbReference>
<name>A0ABS8ERD0_9FLAO</name>
<dbReference type="EC" id="1.6.5.9" evidence="2"/>
<evidence type="ECO:0000256" key="4">
    <source>
        <dbReference type="ARBA" id="ARBA00022827"/>
    </source>
</evidence>
<dbReference type="PANTHER" id="PTHR43706">
    <property type="entry name" value="NADH DEHYDROGENASE"/>
    <property type="match status" value="1"/>
</dbReference>
<keyword evidence="9" id="KW-0472">Membrane</keyword>
<dbReference type="PANTHER" id="PTHR43706:SF47">
    <property type="entry name" value="EXTERNAL NADH-UBIQUINONE OXIDOREDUCTASE 1, MITOCHONDRIAL-RELATED"/>
    <property type="match status" value="1"/>
</dbReference>
<keyword evidence="5" id="KW-0809">Transit peptide</keyword>
<keyword evidence="9" id="KW-0812">Transmembrane</keyword>
<keyword evidence="7" id="KW-0520">NAD</keyword>
<evidence type="ECO:0000256" key="3">
    <source>
        <dbReference type="ARBA" id="ARBA00022630"/>
    </source>
</evidence>
<feature type="domain" description="FAD/NAD(P)-binding" evidence="10">
    <location>
        <begin position="10"/>
        <end position="326"/>
    </location>
</feature>
<evidence type="ECO:0000256" key="8">
    <source>
        <dbReference type="ARBA" id="ARBA00047599"/>
    </source>
</evidence>
<proteinExistence type="inferred from homology"/>
<feature type="domain" description="External alternative NADH-ubiquinone oxidoreductase-like C-terminal" evidence="11">
    <location>
        <begin position="350"/>
        <end position="405"/>
    </location>
</feature>
<dbReference type="InterPro" id="IPR023753">
    <property type="entry name" value="FAD/NAD-binding_dom"/>
</dbReference>
<reference evidence="12" key="2">
    <citation type="submission" date="2021-10" db="EMBL/GenBank/DDBJ databases">
        <title>Genome of Winogradskyella sp. E313.</title>
        <authorList>
            <person name="Zhou Y."/>
        </authorList>
    </citation>
    <scope>NUCLEOTIDE SEQUENCE</scope>
    <source>
        <strain evidence="12">E313</strain>
    </source>
</reference>
<protein>
    <recommendedName>
        <fullName evidence="2">NADH:ubiquinone reductase (non-electrogenic)</fullName>
        <ecNumber evidence="2">1.6.5.9</ecNumber>
    </recommendedName>
</protein>
<evidence type="ECO:0000256" key="6">
    <source>
        <dbReference type="ARBA" id="ARBA00023002"/>
    </source>
</evidence>
<evidence type="ECO:0000259" key="10">
    <source>
        <dbReference type="Pfam" id="PF07992"/>
    </source>
</evidence>
<comment type="caution">
    <text evidence="12">The sequence shown here is derived from an EMBL/GenBank/DDBJ whole genome shotgun (WGS) entry which is preliminary data.</text>
</comment>
<keyword evidence="3" id="KW-0285">Flavoprotein</keyword>
<keyword evidence="13" id="KW-1185">Reference proteome</keyword>
<reference evidence="12" key="1">
    <citation type="submission" date="2021-03" db="EMBL/GenBank/DDBJ databases">
        <authorList>
            <person name="Ping X."/>
        </authorList>
    </citation>
    <scope>NUCLEOTIDE SEQUENCE</scope>
    <source>
        <strain evidence="12">E313</strain>
    </source>
</reference>
<gene>
    <name evidence="12" type="ORF">J1C55_12525</name>
</gene>
<evidence type="ECO:0000256" key="7">
    <source>
        <dbReference type="ARBA" id="ARBA00023027"/>
    </source>
</evidence>
<dbReference type="Gene3D" id="3.50.50.100">
    <property type="match status" value="1"/>
</dbReference>
<feature type="transmembrane region" description="Helical" evidence="9">
    <location>
        <begin position="367"/>
        <end position="388"/>
    </location>
</feature>
<accession>A0ABS8ERD0</accession>
<keyword evidence="9" id="KW-1133">Transmembrane helix</keyword>
<dbReference type="InterPro" id="IPR036188">
    <property type="entry name" value="FAD/NAD-bd_sf"/>
</dbReference>
<keyword evidence="6" id="KW-0560">Oxidoreductase</keyword>
<evidence type="ECO:0000256" key="2">
    <source>
        <dbReference type="ARBA" id="ARBA00012637"/>
    </source>
</evidence>
<sequence length="425" mass="48367">MNIPNIDLPRIVVVGSGFAGLKFVRKVNSQNAQIVLLDKNNYHTFQPLLYQVASSGLEPDSIVYPIRKTFKGKKNFHFRMAKVNSINTTSNQVETNIGILKYDYLVVATGAITNFFGMKNIKRYSYTMKSLRESLDLRSIILQNFEKAVNTYESDDRKSYMNFVIVGGGATGVELAGALAELKRNIFPKDYPDLDISKMQVNLIEASDRVLSNMSQNSSNKSKEALENLGVNVFLNTIVKDYDGNIIKTNEKDIHAKTLIWSAGVLAEPINSIDFKLNKSNRIITDEFNKVFGFDNIFAIGDVCCIKKDTIEKEHPMLASVAGQQGHHLGKNLNAIIKKKKTYPFVYKDRGTMATIGKNKAVVDLPFIKFSGIFAWLVWMFLHLMLLVDFRNRLIVFVNWIWSYFKYDKGLRLIIREAKAYEKYN</sequence>
<dbReference type="Pfam" id="PF07992">
    <property type="entry name" value="Pyr_redox_2"/>
    <property type="match status" value="1"/>
</dbReference>
<dbReference type="PRINTS" id="PR00411">
    <property type="entry name" value="PNDRDTASEI"/>
</dbReference>
<evidence type="ECO:0000256" key="1">
    <source>
        <dbReference type="ARBA" id="ARBA00005272"/>
    </source>
</evidence>
<evidence type="ECO:0000259" key="11">
    <source>
        <dbReference type="Pfam" id="PF22366"/>
    </source>
</evidence>
<evidence type="ECO:0000256" key="9">
    <source>
        <dbReference type="SAM" id="Phobius"/>
    </source>
</evidence>
<dbReference type="InterPro" id="IPR054585">
    <property type="entry name" value="NDH2-like_C"/>
</dbReference>
<dbReference type="Proteomes" id="UP000778797">
    <property type="component" value="Unassembled WGS sequence"/>
</dbReference>
<keyword evidence="4" id="KW-0274">FAD</keyword>
<organism evidence="12 13">
    <name type="scientific">Winogradskyella immobilis</name>
    <dbReference type="NCBI Taxonomy" id="2816852"/>
    <lineage>
        <taxon>Bacteria</taxon>
        <taxon>Pseudomonadati</taxon>
        <taxon>Bacteroidota</taxon>
        <taxon>Flavobacteriia</taxon>
        <taxon>Flavobacteriales</taxon>
        <taxon>Flavobacteriaceae</taxon>
        <taxon>Winogradskyella</taxon>
    </lineage>
</organism>
<dbReference type="EMBL" id="JAFMPT010000022">
    <property type="protein sequence ID" value="MCC1485422.1"/>
    <property type="molecule type" value="Genomic_DNA"/>
</dbReference>
<comment type="catalytic activity">
    <reaction evidence="8">
        <text>a quinone + NADH + H(+) = a quinol + NAD(+)</text>
        <dbReference type="Rhea" id="RHEA:46160"/>
        <dbReference type="ChEBI" id="CHEBI:15378"/>
        <dbReference type="ChEBI" id="CHEBI:24646"/>
        <dbReference type="ChEBI" id="CHEBI:57540"/>
        <dbReference type="ChEBI" id="CHEBI:57945"/>
        <dbReference type="ChEBI" id="CHEBI:132124"/>
        <dbReference type="EC" id="1.6.5.9"/>
    </reaction>
</comment>
<evidence type="ECO:0000256" key="5">
    <source>
        <dbReference type="ARBA" id="ARBA00022946"/>
    </source>
</evidence>
<dbReference type="SUPFAM" id="SSF51905">
    <property type="entry name" value="FAD/NAD(P)-binding domain"/>
    <property type="match status" value="2"/>
</dbReference>
<evidence type="ECO:0000313" key="13">
    <source>
        <dbReference type="Proteomes" id="UP000778797"/>
    </source>
</evidence>
<comment type="similarity">
    <text evidence="1">Belongs to the NADH dehydrogenase family.</text>
</comment>
<evidence type="ECO:0000313" key="12">
    <source>
        <dbReference type="EMBL" id="MCC1485422.1"/>
    </source>
</evidence>
<dbReference type="RefSeq" id="WP_227477914.1">
    <property type="nucleotide sequence ID" value="NZ_JAFMPT010000022.1"/>
</dbReference>
<dbReference type="PRINTS" id="PR00368">
    <property type="entry name" value="FADPNR"/>
</dbReference>